<name>X7YK99_MYCXE</name>
<comment type="caution">
    <text evidence="1">The sequence shown here is derived from an EMBL/GenBank/DDBJ whole genome shotgun (WGS) entry which is preliminary data.</text>
</comment>
<dbReference type="EMBL" id="JAOB01000093">
    <property type="protein sequence ID" value="EUA06953.1"/>
    <property type="molecule type" value="Genomic_DNA"/>
</dbReference>
<protein>
    <submittedName>
        <fullName evidence="1">Uncharacterized protein</fullName>
    </submittedName>
</protein>
<organism evidence="1">
    <name type="scientific">Mycobacterium xenopi 4042</name>
    <dbReference type="NCBI Taxonomy" id="1299334"/>
    <lineage>
        <taxon>Bacteria</taxon>
        <taxon>Bacillati</taxon>
        <taxon>Actinomycetota</taxon>
        <taxon>Actinomycetes</taxon>
        <taxon>Mycobacteriales</taxon>
        <taxon>Mycobacteriaceae</taxon>
        <taxon>Mycobacterium</taxon>
    </lineage>
</organism>
<gene>
    <name evidence="1" type="ORF">I553_0183</name>
</gene>
<dbReference type="AlphaFoldDB" id="X7YK99"/>
<evidence type="ECO:0000313" key="1">
    <source>
        <dbReference type="EMBL" id="EUA06953.1"/>
    </source>
</evidence>
<sequence length="94" mass="9948">MAGRQLAWTAKQAVDHVAHRAVTTVHDHHVDSGFGGGLRDLAAMTAVSGVLDGQLKTAPQRVRQQVAPSRVVEVAVGLTISTARMGSQPTGWLR</sequence>
<accession>X7YK99</accession>
<proteinExistence type="predicted"/>
<reference evidence="1" key="1">
    <citation type="submission" date="2014-01" db="EMBL/GenBank/DDBJ databases">
        <authorList>
            <person name="Brown-Elliot B."/>
            <person name="Wallace R."/>
            <person name="Lenaerts A."/>
            <person name="Ordway D."/>
            <person name="DeGroote M.A."/>
            <person name="Parker T."/>
            <person name="Sizemore C."/>
            <person name="Tallon L.J."/>
            <person name="Sadzewicz L.K."/>
            <person name="Sengamalay N."/>
            <person name="Fraser C.M."/>
            <person name="Hine E."/>
            <person name="Shefchek K.A."/>
            <person name="Das S.P."/>
            <person name="Tettelin H."/>
        </authorList>
    </citation>
    <scope>NUCLEOTIDE SEQUENCE [LARGE SCALE GENOMIC DNA]</scope>
    <source>
        <strain evidence="1">4042</strain>
    </source>
</reference>